<comment type="caution">
    <text evidence="2">The sequence shown here is derived from an EMBL/GenBank/DDBJ whole genome shotgun (WGS) entry which is preliminary data.</text>
</comment>
<keyword evidence="1" id="KW-0812">Transmembrane</keyword>
<dbReference type="AlphaFoldDB" id="A0A011AGM4"/>
<accession>A0A011AGM4</accession>
<dbReference type="Proteomes" id="UP000021053">
    <property type="component" value="Unassembled WGS sequence"/>
</dbReference>
<evidence type="ECO:0000256" key="1">
    <source>
        <dbReference type="SAM" id="Phobius"/>
    </source>
</evidence>
<feature type="transmembrane region" description="Helical" evidence="1">
    <location>
        <begin position="47"/>
        <end position="69"/>
    </location>
</feature>
<reference evidence="2 3" key="1">
    <citation type="submission" date="2013-07" db="EMBL/GenBank/DDBJ databases">
        <authorList>
            <consortium name="DOE Joint Genome Institute"/>
            <person name="Eisen J."/>
            <person name="Huntemann M."/>
            <person name="Han J."/>
            <person name="Chen A."/>
            <person name="Kyrpides N."/>
            <person name="Mavromatis K."/>
            <person name="Markowitz V."/>
            <person name="Palaniappan K."/>
            <person name="Ivanova N."/>
            <person name="Schaumberg A."/>
            <person name="Pati A."/>
            <person name="Liolios K."/>
            <person name="Nordberg H.P."/>
            <person name="Cantor M.N."/>
            <person name="Hua S.X."/>
            <person name="Woyke T."/>
        </authorList>
    </citation>
    <scope>NUCLEOTIDE SEQUENCE [LARGE SCALE GENOMIC DNA]</scope>
    <source>
        <strain evidence="2 3">DSM 44712</strain>
    </source>
</reference>
<name>A0A011AGM4_9ACTN</name>
<protein>
    <submittedName>
        <fullName evidence="2">Uncharacterized protein</fullName>
    </submittedName>
</protein>
<proteinExistence type="predicted"/>
<keyword evidence="1" id="KW-1133">Transmembrane helix</keyword>
<dbReference type="OrthoDB" id="5189326at2"/>
<evidence type="ECO:0000313" key="2">
    <source>
        <dbReference type="EMBL" id="EXG81156.1"/>
    </source>
</evidence>
<dbReference type="HOGENOM" id="CLU_665184_0_0_11"/>
<evidence type="ECO:0000313" key="3">
    <source>
        <dbReference type="Proteomes" id="UP000021053"/>
    </source>
</evidence>
<dbReference type="EMBL" id="JFBT01000001">
    <property type="protein sequence ID" value="EXG81156.1"/>
    <property type="molecule type" value="Genomic_DNA"/>
</dbReference>
<organism evidence="2 3">
    <name type="scientific">Cryptosporangium arvum DSM 44712</name>
    <dbReference type="NCBI Taxonomy" id="927661"/>
    <lineage>
        <taxon>Bacteria</taxon>
        <taxon>Bacillati</taxon>
        <taxon>Actinomycetota</taxon>
        <taxon>Actinomycetes</taxon>
        <taxon>Cryptosporangiales</taxon>
        <taxon>Cryptosporangiaceae</taxon>
        <taxon>Cryptosporangium</taxon>
    </lineage>
</organism>
<gene>
    <name evidence="2" type="ORF">CryarDRAFT_2262</name>
</gene>
<sequence length="420" mass="44313">MPDAFEASLAEVLHRAADAAPEPVSDAGEALLRESVRRTGLPRARMLTLAAAITVVIVLAAVVTVLKLVSGDEDMRPVTPPVRIVHSDYEDGAPLADVWPDAVRTVPATIPINGRPNPFNVEGVLPDGQLLLTPVGDEPGIAHLWALNPSTGAARPVSASGEWVVVVGQQIDAGEARWIAWISQPPGAVEPDSPVYLWYAPASGGKARKASSAPISTSGGVDLSAVRVLIDGDTLIVTPALTKEKGQAESAVRTVRIGENRIRTVPDAAGMTVVQWPWLSDARTPGHRTIRNAETGQVRPARLPADWTDVDCSLSWCVGRRGDRLVVARRDGSDARPLANGGPALGVVRDRFLFVAGRTVYDLQTKKTLTLPAAAGGPDTVWQPLGIIGEGGGTPMLAWATSDATGQLESYLLIDTQAMV</sequence>
<dbReference type="SUPFAM" id="SSF69304">
    <property type="entry name" value="Tricorn protease N-terminal domain"/>
    <property type="match status" value="1"/>
</dbReference>
<keyword evidence="3" id="KW-1185">Reference proteome</keyword>
<keyword evidence="1" id="KW-0472">Membrane</keyword>
<dbReference type="RefSeq" id="WP_035850360.1">
    <property type="nucleotide sequence ID" value="NZ_KK073874.1"/>
</dbReference>